<reference evidence="2 3" key="1">
    <citation type="submission" date="2019-05" db="EMBL/GenBank/DDBJ databases">
        <title>Another draft genome of Portunus trituberculatus and its Hox gene families provides insights of decapod evolution.</title>
        <authorList>
            <person name="Jeong J.-H."/>
            <person name="Song I."/>
            <person name="Kim S."/>
            <person name="Choi T."/>
            <person name="Kim D."/>
            <person name="Ryu S."/>
            <person name="Kim W."/>
        </authorList>
    </citation>
    <scope>NUCLEOTIDE SEQUENCE [LARGE SCALE GENOMIC DNA]</scope>
    <source>
        <tissue evidence="2">Muscle</tissue>
    </source>
</reference>
<organism evidence="2 3">
    <name type="scientific">Portunus trituberculatus</name>
    <name type="common">Swimming crab</name>
    <name type="synonym">Neptunus trituberculatus</name>
    <dbReference type="NCBI Taxonomy" id="210409"/>
    <lineage>
        <taxon>Eukaryota</taxon>
        <taxon>Metazoa</taxon>
        <taxon>Ecdysozoa</taxon>
        <taxon>Arthropoda</taxon>
        <taxon>Crustacea</taxon>
        <taxon>Multicrustacea</taxon>
        <taxon>Malacostraca</taxon>
        <taxon>Eumalacostraca</taxon>
        <taxon>Eucarida</taxon>
        <taxon>Decapoda</taxon>
        <taxon>Pleocyemata</taxon>
        <taxon>Brachyura</taxon>
        <taxon>Eubrachyura</taxon>
        <taxon>Portunoidea</taxon>
        <taxon>Portunidae</taxon>
        <taxon>Portuninae</taxon>
        <taxon>Portunus</taxon>
    </lineage>
</organism>
<feature type="region of interest" description="Disordered" evidence="1">
    <location>
        <begin position="1"/>
        <end position="25"/>
    </location>
</feature>
<protein>
    <submittedName>
        <fullName evidence="2">Uncharacterized protein</fullName>
    </submittedName>
</protein>
<evidence type="ECO:0000256" key="1">
    <source>
        <dbReference type="SAM" id="MobiDB-lite"/>
    </source>
</evidence>
<feature type="compositionally biased region" description="Basic and acidic residues" evidence="1">
    <location>
        <begin position="8"/>
        <end position="22"/>
    </location>
</feature>
<accession>A0A5B7DWE9</accession>
<dbReference type="EMBL" id="VSRR010001427">
    <property type="protein sequence ID" value="MPC25184.1"/>
    <property type="molecule type" value="Genomic_DNA"/>
</dbReference>
<name>A0A5B7DWE9_PORTR</name>
<dbReference type="AlphaFoldDB" id="A0A5B7DWE9"/>
<evidence type="ECO:0000313" key="2">
    <source>
        <dbReference type="EMBL" id="MPC25184.1"/>
    </source>
</evidence>
<sequence>MNHMTRGAQRDRQYQGRREGQDSNHAPIQLGREISSTSPHLCLGVLQQELLARLCLALFIEEPRYTLHGGCGGVSHRACLNSHVQDPQRVTVLTKHLGQLLRLRLPQLPCSVHVLKPRHLTAHSAGGIHAQ</sequence>
<proteinExistence type="predicted"/>
<gene>
    <name evidence="2" type="ORF">E2C01_018287</name>
</gene>
<dbReference type="Proteomes" id="UP000324222">
    <property type="component" value="Unassembled WGS sequence"/>
</dbReference>
<evidence type="ECO:0000313" key="3">
    <source>
        <dbReference type="Proteomes" id="UP000324222"/>
    </source>
</evidence>
<comment type="caution">
    <text evidence="2">The sequence shown here is derived from an EMBL/GenBank/DDBJ whole genome shotgun (WGS) entry which is preliminary data.</text>
</comment>
<keyword evidence="3" id="KW-1185">Reference proteome</keyword>